<dbReference type="GO" id="GO:0005634">
    <property type="term" value="C:nucleus"/>
    <property type="evidence" value="ECO:0007669"/>
    <property type="project" value="TreeGrafter"/>
</dbReference>
<dbReference type="OrthoDB" id="48130at2759"/>
<dbReference type="PANTHER" id="PTHR13651">
    <property type="entry name" value="PROTEIN ABITRAM"/>
    <property type="match status" value="1"/>
</dbReference>
<proteinExistence type="predicted"/>
<dbReference type="EMBL" id="KI925134">
    <property type="protein sequence ID" value="ETW17041.1"/>
    <property type="molecule type" value="Genomic_DNA"/>
</dbReference>
<protein>
    <submittedName>
        <fullName evidence="1">Uncharacterized protein</fullName>
    </submittedName>
</protein>
<dbReference type="PANTHER" id="PTHR13651:SF0">
    <property type="entry name" value="PROTEIN ABITRAM"/>
    <property type="match status" value="1"/>
</dbReference>
<organism evidence="1 2">
    <name type="scientific">Plasmodium falciparum Vietnam Oak-Knoll</name>
    <name type="common">FVO</name>
    <dbReference type="NCBI Taxonomy" id="1036723"/>
    <lineage>
        <taxon>Eukaryota</taxon>
        <taxon>Sar</taxon>
        <taxon>Alveolata</taxon>
        <taxon>Apicomplexa</taxon>
        <taxon>Aconoidasida</taxon>
        <taxon>Haemosporida</taxon>
        <taxon>Plasmodiidae</taxon>
        <taxon>Plasmodium</taxon>
        <taxon>Plasmodium (Laverania)</taxon>
    </lineage>
</organism>
<sequence>MLLCSKNSEETYHNVINTLLDDIKNFQVDEKYYFLIKQKQLESPFFSLCKINFRDDPIIINTNNDTKEDEAFNLIFHNKKILDKKKKKKQKEEGLIKNLTTCDNIIQDEEFIDKLSSLLKLNHDTNIIIENKKNFDTLYKYYSFYDDTFNTSCFYIQDDYDLFLSKHVNGLYILSISKYSNILKNILSDLINMNNDKYNLKDLIKQYVQIIFDPRLINADTSGKRKTKTIFINDDMTILNIIYKNNIYKIKSKIKGYYYDINQNIVHNPYLLLYNTQDEGWLIIVKNKNTDLTKFVEATDYYNKKKLCIEQYDELIKKMK</sequence>
<evidence type="ECO:0000313" key="2">
    <source>
        <dbReference type="Proteomes" id="UP000030690"/>
    </source>
</evidence>
<evidence type="ECO:0000313" key="1">
    <source>
        <dbReference type="EMBL" id="ETW17041.1"/>
    </source>
</evidence>
<reference evidence="1 2" key="2">
    <citation type="submission" date="2013-02" db="EMBL/GenBank/DDBJ databases">
        <title>The Genome Sequence of Plasmodium falciparum Vietnam Oak-Knoll (FVO).</title>
        <authorList>
            <consortium name="The Broad Institute Genome Sequencing Platform"/>
            <consortium name="The Broad Institute Genome Sequencing Center for Infectious Disease"/>
            <person name="Neafsey D."/>
            <person name="Cheeseman I."/>
            <person name="Volkman S."/>
            <person name="Adams J."/>
            <person name="Walker B."/>
            <person name="Young S.K."/>
            <person name="Zeng Q."/>
            <person name="Gargeya S."/>
            <person name="Fitzgerald M."/>
            <person name="Haas B."/>
            <person name="Abouelleil A."/>
            <person name="Alvarado L."/>
            <person name="Arachchi H.M."/>
            <person name="Berlin A.M."/>
            <person name="Chapman S.B."/>
            <person name="Dewar J."/>
            <person name="Goldberg J."/>
            <person name="Griggs A."/>
            <person name="Gujja S."/>
            <person name="Hansen M."/>
            <person name="Howarth C."/>
            <person name="Imamovic A."/>
            <person name="Larimer J."/>
            <person name="McCowan C."/>
            <person name="Murphy C."/>
            <person name="Neiman D."/>
            <person name="Pearson M."/>
            <person name="Priest M."/>
            <person name="Roberts A."/>
            <person name="Saif S."/>
            <person name="Shea T."/>
            <person name="Sisk P."/>
            <person name="Sykes S."/>
            <person name="Wortman J."/>
            <person name="Nusbaum C."/>
            <person name="Birren B."/>
        </authorList>
    </citation>
    <scope>NUCLEOTIDE SEQUENCE [LARGE SCALE GENOMIC DNA]</scope>
    <source>
        <strain evidence="2">Vietnam Oak-Knoll (FVO)</strain>
    </source>
</reference>
<dbReference type="InterPro" id="IPR011053">
    <property type="entry name" value="Single_hybrid_motif"/>
</dbReference>
<dbReference type="SUPFAM" id="SSF51230">
    <property type="entry name" value="Single hybrid motif"/>
    <property type="match status" value="1"/>
</dbReference>
<name>A0A024V2H0_PLAFA</name>
<dbReference type="AlphaFoldDB" id="A0A024V2H0"/>
<gene>
    <name evidence="1" type="ORF">PFFVO_03870</name>
</gene>
<accession>A0A024V2H0</accession>
<dbReference type="Proteomes" id="UP000030690">
    <property type="component" value="Unassembled WGS sequence"/>
</dbReference>
<reference evidence="1 2" key="1">
    <citation type="submission" date="2013-02" db="EMBL/GenBank/DDBJ databases">
        <title>The Genome Annotation of Plasmodium falciparum Vietnam Oak-Knoll (FVO).</title>
        <authorList>
            <consortium name="The Broad Institute Genome Sequencing Platform"/>
            <consortium name="The Broad Institute Genome Sequencing Center for Infectious Disease"/>
            <person name="Neafsey D."/>
            <person name="Hoffman S."/>
            <person name="Volkman S."/>
            <person name="Rosenthal P."/>
            <person name="Walker B."/>
            <person name="Young S.K."/>
            <person name="Zeng Q."/>
            <person name="Gargeya S."/>
            <person name="Fitzgerald M."/>
            <person name="Haas B."/>
            <person name="Abouelleil A."/>
            <person name="Allen A.W."/>
            <person name="Alvarado L."/>
            <person name="Arachchi H.M."/>
            <person name="Berlin A.M."/>
            <person name="Chapman S.B."/>
            <person name="Gainer-Dewar J."/>
            <person name="Goldberg J."/>
            <person name="Griggs A."/>
            <person name="Gujja S."/>
            <person name="Hansen M."/>
            <person name="Howarth C."/>
            <person name="Imamovic A."/>
            <person name="Ireland A."/>
            <person name="Larimer J."/>
            <person name="McCowan C."/>
            <person name="Murphy C."/>
            <person name="Pearson M."/>
            <person name="Poon T.W."/>
            <person name="Priest M."/>
            <person name="Roberts A."/>
            <person name="Saif S."/>
            <person name="Shea T."/>
            <person name="Sisk P."/>
            <person name="Sykes S."/>
            <person name="Wortman J."/>
            <person name="Nusbaum C."/>
            <person name="Birren B."/>
        </authorList>
    </citation>
    <scope>NUCLEOTIDE SEQUENCE [LARGE SCALE GENOMIC DNA]</scope>
    <source>
        <strain evidence="2">Vietnam Oak-Knoll (FVO)</strain>
    </source>
</reference>
<dbReference type="InterPro" id="IPR039169">
    <property type="entry name" value="Abitram"/>
</dbReference>